<organism evidence="1 2">
    <name type="scientific">Bimuria novae-zelandiae CBS 107.79</name>
    <dbReference type="NCBI Taxonomy" id="1447943"/>
    <lineage>
        <taxon>Eukaryota</taxon>
        <taxon>Fungi</taxon>
        <taxon>Dikarya</taxon>
        <taxon>Ascomycota</taxon>
        <taxon>Pezizomycotina</taxon>
        <taxon>Dothideomycetes</taxon>
        <taxon>Pleosporomycetidae</taxon>
        <taxon>Pleosporales</taxon>
        <taxon>Massarineae</taxon>
        <taxon>Didymosphaeriaceae</taxon>
        <taxon>Bimuria</taxon>
    </lineage>
</organism>
<keyword evidence="2" id="KW-1185">Reference proteome</keyword>
<protein>
    <submittedName>
        <fullName evidence="1">Uncharacterized protein</fullName>
    </submittedName>
</protein>
<name>A0A6A5UT11_9PLEO</name>
<dbReference type="AlphaFoldDB" id="A0A6A5UT11"/>
<reference evidence="1" key="1">
    <citation type="journal article" date="2020" name="Stud. Mycol.">
        <title>101 Dothideomycetes genomes: a test case for predicting lifestyles and emergence of pathogens.</title>
        <authorList>
            <person name="Haridas S."/>
            <person name="Albert R."/>
            <person name="Binder M."/>
            <person name="Bloem J."/>
            <person name="Labutti K."/>
            <person name="Salamov A."/>
            <person name="Andreopoulos B."/>
            <person name="Baker S."/>
            <person name="Barry K."/>
            <person name="Bills G."/>
            <person name="Bluhm B."/>
            <person name="Cannon C."/>
            <person name="Castanera R."/>
            <person name="Culley D."/>
            <person name="Daum C."/>
            <person name="Ezra D."/>
            <person name="Gonzalez J."/>
            <person name="Henrissat B."/>
            <person name="Kuo A."/>
            <person name="Liang C."/>
            <person name="Lipzen A."/>
            <person name="Lutzoni F."/>
            <person name="Magnuson J."/>
            <person name="Mondo S."/>
            <person name="Nolan M."/>
            <person name="Ohm R."/>
            <person name="Pangilinan J."/>
            <person name="Park H.-J."/>
            <person name="Ramirez L."/>
            <person name="Alfaro M."/>
            <person name="Sun H."/>
            <person name="Tritt A."/>
            <person name="Yoshinaga Y."/>
            <person name="Zwiers L.-H."/>
            <person name="Turgeon B."/>
            <person name="Goodwin S."/>
            <person name="Spatafora J."/>
            <person name="Crous P."/>
            <person name="Grigoriev I."/>
        </authorList>
    </citation>
    <scope>NUCLEOTIDE SEQUENCE</scope>
    <source>
        <strain evidence="1">CBS 107.79</strain>
    </source>
</reference>
<accession>A0A6A5UT11</accession>
<gene>
    <name evidence="1" type="ORF">BU23DRAFT_573706</name>
</gene>
<evidence type="ECO:0000313" key="2">
    <source>
        <dbReference type="Proteomes" id="UP000800036"/>
    </source>
</evidence>
<dbReference type="EMBL" id="ML976740">
    <property type="protein sequence ID" value="KAF1966892.1"/>
    <property type="molecule type" value="Genomic_DNA"/>
</dbReference>
<dbReference type="OrthoDB" id="3940819at2759"/>
<dbReference type="Proteomes" id="UP000800036">
    <property type="component" value="Unassembled WGS sequence"/>
</dbReference>
<proteinExistence type="predicted"/>
<evidence type="ECO:0000313" key="1">
    <source>
        <dbReference type="EMBL" id="KAF1966892.1"/>
    </source>
</evidence>
<sequence length="262" mass="30289">MIRSSLQSVNKSRLYFGVLKRFRLGACIDRRDDCRPELMQYQKDSVAGVRKWFVKCVNHVYANRHIETHEFFTVPSKVDVDYLFNMFQNRTPEFASPICNVVEPRNARIKKCGIEHPTGQGSMKQHKTCSVTFDVVIPANLEHNPYAVLIMFGTHNHIPPPPHVTRMQQLQDIKNVLHPILTPQLTRAQFLNSTQLAAFLHLKGYQSIEDFSITFANKNRLDRIITKEKLIMFPYGTGVGGVMYQQRQKDQFPESVNLIKSR</sequence>